<evidence type="ECO:0000313" key="2">
    <source>
        <dbReference type="Proteomes" id="UP000054047"/>
    </source>
</evidence>
<dbReference type="EMBL" id="KN731100">
    <property type="protein sequence ID" value="KIH60293.1"/>
    <property type="molecule type" value="Genomic_DNA"/>
</dbReference>
<gene>
    <name evidence="1" type="ORF">ANCDUO_09465</name>
</gene>
<reference evidence="1 2" key="1">
    <citation type="submission" date="2013-12" db="EMBL/GenBank/DDBJ databases">
        <title>Draft genome of the parsitic nematode Ancylostoma duodenale.</title>
        <authorList>
            <person name="Mitreva M."/>
        </authorList>
    </citation>
    <scope>NUCLEOTIDE SEQUENCE [LARGE SCALE GENOMIC DNA]</scope>
    <source>
        <strain evidence="1 2">Zhejiang</strain>
    </source>
</reference>
<protein>
    <recommendedName>
        <fullName evidence="3">SCP domain-containing protein</fullName>
    </recommendedName>
</protein>
<accession>A0A0C2CTQ9</accession>
<dbReference type="AlphaFoldDB" id="A0A0C2CTQ9"/>
<organism evidence="1 2">
    <name type="scientific">Ancylostoma duodenale</name>
    <dbReference type="NCBI Taxonomy" id="51022"/>
    <lineage>
        <taxon>Eukaryota</taxon>
        <taxon>Metazoa</taxon>
        <taxon>Ecdysozoa</taxon>
        <taxon>Nematoda</taxon>
        <taxon>Chromadorea</taxon>
        <taxon>Rhabditida</taxon>
        <taxon>Rhabditina</taxon>
        <taxon>Rhabditomorpha</taxon>
        <taxon>Strongyloidea</taxon>
        <taxon>Ancylostomatidae</taxon>
        <taxon>Ancylostomatinae</taxon>
        <taxon>Ancylostoma</taxon>
    </lineage>
</organism>
<sequence length="143" mass="16567">MTAEHDRYCRVSANFRKVFDDFHNELRQKVAGGIPINYQHFQKRLMYGLIYDCKYEVKAAIESRNPGSVKGHGIITFIREYDGSVLKAIKEGFEALLENRRALIQLIYPKSTRFGCWGTLNGRGENGKRRAQVTCVYDKKRTE</sequence>
<dbReference type="SUPFAM" id="SSF55797">
    <property type="entry name" value="PR-1-like"/>
    <property type="match status" value="1"/>
</dbReference>
<dbReference type="OrthoDB" id="5877612at2759"/>
<dbReference type="Gene3D" id="3.40.33.10">
    <property type="entry name" value="CAP"/>
    <property type="match status" value="1"/>
</dbReference>
<dbReference type="Proteomes" id="UP000054047">
    <property type="component" value="Unassembled WGS sequence"/>
</dbReference>
<keyword evidence="2" id="KW-1185">Reference proteome</keyword>
<name>A0A0C2CTQ9_9BILA</name>
<evidence type="ECO:0000313" key="1">
    <source>
        <dbReference type="EMBL" id="KIH60293.1"/>
    </source>
</evidence>
<proteinExistence type="predicted"/>
<evidence type="ECO:0008006" key="3">
    <source>
        <dbReference type="Google" id="ProtNLM"/>
    </source>
</evidence>
<dbReference type="InterPro" id="IPR035940">
    <property type="entry name" value="CAP_sf"/>
</dbReference>